<dbReference type="AlphaFoldDB" id="A0A928X3E5"/>
<organism evidence="4 5">
    <name type="scientific">Leptolyngbya cf. ectocarpi LEGE 11479</name>
    <dbReference type="NCBI Taxonomy" id="1828722"/>
    <lineage>
        <taxon>Bacteria</taxon>
        <taxon>Bacillati</taxon>
        <taxon>Cyanobacteriota</taxon>
        <taxon>Cyanophyceae</taxon>
        <taxon>Leptolyngbyales</taxon>
        <taxon>Leptolyngbyaceae</taxon>
        <taxon>Leptolyngbya group</taxon>
        <taxon>Leptolyngbya</taxon>
    </lineage>
</organism>
<dbReference type="EMBL" id="JADEXP010000063">
    <property type="protein sequence ID" value="MBE9066874.1"/>
    <property type="molecule type" value="Genomic_DNA"/>
</dbReference>
<keyword evidence="1 2" id="KW-0597">Phosphoprotein</keyword>
<dbReference type="PANTHER" id="PTHR44591:SF22">
    <property type="entry name" value="CHEY SUBFAMILY"/>
    <property type="match status" value="1"/>
</dbReference>
<dbReference type="Proteomes" id="UP000615026">
    <property type="component" value="Unassembled WGS sequence"/>
</dbReference>
<comment type="caution">
    <text evidence="4">The sequence shown here is derived from an EMBL/GenBank/DDBJ whole genome shotgun (WGS) entry which is preliminary data.</text>
</comment>
<reference evidence="4" key="1">
    <citation type="submission" date="2020-10" db="EMBL/GenBank/DDBJ databases">
        <authorList>
            <person name="Castelo-Branco R."/>
            <person name="Eusebio N."/>
            <person name="Adriana R."/>
            <person name="Vieira A."/>
            <person name="Brugerolle De Fraissinette N."/>
            <person name="Rezende De Castro R."/>
            <person name="Schneider M.P."/>
            <person name="Vasconcelos V."/>
            <person name="Leao P.N."/>
        </authorList>
    </citation>
    <scope>NUCLEOTIDE SEQUENCE</scope>
    <source>
        <strain evidence="4">LEGE 11479</strain>
    </source>
</reference>
<dbReference type="SMART" id="SM00448">
    <property type="entry name" value="REC"/>
    <property type="match status" value="1"/>
</dbReference>
<evidence type="ECO:0000313" key="4">
    <source>
        <dbReference type="EMBL" id="MBE9066874.1"/>
    </source>
</evidence>
<sequence length="126" mass="13735">MANKCILVIDDEVDIHTVAQIGLTLETGWKVLTASSGAEGVEIALKQQPDAILLDAMMPQQGGIETLEILRASPNTRDIPVIFFTAKVQAAHRREFYRLGAKGIISKPFDPTTLASQISGFLGWKE</sequence>
<dbReference type="PANTHER" id="PTHR44591">
    <property type="entry name" value="STRESS RESPONSE REGULATOR PROTEIN 1"/>
    <property type="match status" value="1"/>
</dbReference>
<feature type="domain" description="Response regulatory" evidence="3">
    <location>
        <begin position="5"/>
        <end position="122"/>
    </location>
</feature>
<keyword evidence="5" id="KW-1185">Reference proteome</keyword>
<gene>
    <name evidence="4" type="ORF">IQ260_09430</name>
</gene>
<accession>A0A928X3E5</accession>
<evidence type="ECO:0000313" key="5">
    <source>
        <dbReference type="Proteomes" id="UP000615026"/>
    </source>
</evidence>
<feature type="modified residue" description="4-aspartylphosphate" evidence="2">
    <location>
        <position position="55"/>
    </location>
</feature>
<dbReference type="Pfam" id="PF00072">
    <property type="entry name" value="Response_reg"/>
    <property type="match status" value="1"/>
</dbReference>
<dbReference type="InterPro" id="IPR001789">
    <property type="entry name" value="Sig_transdc_resp-reg_receiver"/>
</dbReference>
<name>A0A928X3E5_LEPEC</name>
<evidence type="ECO:0000256" key="1">
    <source>
        <dbReference type="ARBA" id="ARBA00022553"/>
    </source>
</evidence>
<dbReference type="RefSeq" id="WP_193992852.1">
    <property type="nucleotide sequence ID" value="NZ_JADEXP010000063.1"/>
</dbReference>
<dbReference type="Gene3D" id="3.40.50.2300">
    <property type="match status" value="1"/>
</dbReference>
<evidence type="ECO:0000256" key="2">
    <source>
        <dbReference type="PROSITE-ProRule" id="PRU00169"/>
    </source>
</evidence>
<dbReference type="PROSITE" id="PS50110">
    <property type="entry name" value="RESPONSE_REGULATORY"/>
    <property type="match status" value="1"/>
</dbReference>
<dbReference type="CDD" id="cd17552">
    <property type="entry name" value="REC_RR468-like"/>
    <property type="match status" value="1"/>
</dbReference>
<dbReference type="InterPro" id="IPR050595">
    <property type="entry name" value="Bact_response_regulator"/>
</dbReference>
<dbReference type="InterPro" id="IPR011006">
    <property type="entry name" value="CheY-like_superfamily"/>
</dbReference>
<dbReference type="GO" id="GO:0000160">
    <property type="term" value="P:phosphorelay signal transduction system"/>
    <property type="evidence" value="ECO:0007669"/>
    <property type="project" value="InterPro"/>
</dbReference>
<proteinExistence type="predicted"/>
<evidence type="ECO:0000259" key="3">
    <source>
        <dbReference type="PROSITE" id="PS50110"/>
    </source>
</evidence>
<dbReference type="SUPFAM" id="SSF52172">
    <property type="entry name" value="CheY-like"/>
    <property type="match status" value="1"/>
</dbReference>
<protein>
    <submittedName>
        <fullName evidence="4">Response regulator</fullName>
    </submittedName>
</protein>